<proteinExistence type="inferred from homology"/>
<comment type="similarity">
    <text evidence="2">Belongs to the exportin family.</text>
</comment>
<dbReference type="AlphaFoldDB" id="A0A2T7NYY9"/>
<dbReference type="InterPro" id="IPR016024">
    <property type="entry name" value="ARM-type_fold"/>
</dbReference>
<evidence type="ECO:0000256" key="5">
    <source>
        <dbReference type="ARBA" id="ARBA00022927"/>
    </source>
</evidence>
<dbReference type="GO" id="GO:0005737">
    <property type="term" value="C:cytoplasm"/>
    <property type="evidence" value="ECO:0007669"/>
    <property type="project" value="TreeGrafter"/>
</dbReference>
<dbReference type="InterPro" id="IPR045065">
    <property type="entry name" value="XPO1/5"/>
</dbReference>
<evidence type="ECO:0000256" key="2">
    <source>
        <dbReference type="ARBA" id="ARBA00009466"/>
    </source>
</evidence>
<dbReference type="GO" id="GO:0005634">
    <property type="term" value="C:nucleus"/>
    <property type="evidence" value="ECO:0007669"/>
    <property type="project" value="UniProtKB-SubCell"/>
</dbReference>
<comment type="subcellular location">
    <subcellularLocation>
        <location evidence="1">Nucleus</location>
    </subcellularLocation>
</comment>
<name>A0A2T7NYY9_POMCA</name>
<gene>
    <name evidence="9" type="ORF">C0Q70_14024</name>
</gene>
<dbReference type="SMART" id="SM01102">
    <property type="entry name" value="CRM1_C"/>
    <property type="match status" value="1"/>
</dbReference>
<dbReference type="PROSITE" id="PS50166">
    <property type="entry name" value="IMPORTIN_B_NT"/>
    <property type="match status" value="1"/>
</dbReference>
<dbReference type="InterPro" id="IPR001494">
    <property type="entry name" value="Importin-beta_N"/>
</dbReference>
<dbReference type="SMART" id="SM00913">
    <property type="entry name" value="IBN_N"/>
    <property type="match status" value="1"/>
</dbReference>
<dbReference type="Pfam" id="PF08389">
    <property type="entry name" value="Xpo1"/>
    <property type="match status" value="1"/>
</dbReference>
<comment type="caution">
    <text evidence="9">The sequence shown here is derived from an EMBL/GenBank/DDBJ whole genome shotgun (WGS) entry which is preliminary data.</text>
</comment>
<keyword evidence="5" id="KW-0653">Protein transport</keyword>
<dbReference type="SUPFAM" id="SSF48371">
    <property type="entry name" value="ARM repeat"/>
    <property type="match status" value="2"/>
</dbReference>
<dbReference type="InterPro" id="IPR013598">
    <property type="entry name" value="Exportin-1/Importin-b-like"/>
</dbReference>
<reference evidence="9 10" key="1">
    <citation type="submission" date="2018-04" db="EMBL/GenBank/DDBJ databases">
        <title>The genome of golden apple snail Pomacea canaliculata provides insight into stress tolerance and invasive adaptation.</title>
        <authorList>
            <person name="Liu C."/>
            <person name="Liu B."/>
            <person name="Ren Y."/>
            <person name="Zhang Y."/>
            <person name="Wang H."/>
            <person name="Li S."/>
            <person name="Jiang F."/>
            <person name="Yin L."/>
            <person name="Zhang G."/>
            <person name="Qian W."/>
            <person name="Fan W."/>
        </authorList>
    </citation>
    <scope>NUCLEOTIDE SEQUENCE [LARGE SCALE GENOMIC DNA]</scope>
    <source>
        <strain evidence="9">SZHN2017</strain>
        <tissue evidence="9">Muscle</tissue>
    </source>
</reference>
<dbReference type="InterPro" id="IPR011989">
    <property type="entry name" value="ARM-like"/>
</dbReference>
<dbReference type="STRING" id="400727.A0A2T7NYY9"/>
<dbReference type="Gene3D" id="1.25.10.10">
    <property type="entry name" value="Leucine-rich Repeat Variant"/>
    <property type="match status" value="1"/>
</dbReference>
<dbReference type="Pfam" id="PF18777">
    <property type="entry name" value="CRM1_repeat"/>
    <property type="match status" value="1"/>
</dbReference>
<evidence type="ECO:0000259" key="8">
    <source>
        <dbReference type="PROSITE" id="PS50166"/>
    </source>
</evidence>
<dbReference type="GO" id="GO:0051028">
    <property type="term" value="P:mRNA transport"/>
    <property type="evidence" value="ECO:0007669"/>
    <property type="project" value="UniProtKB-KW"/>
</dbReference>
<dbReference type="InterPro" id="IPR014877">
    <property type="entry name" value="XPO1_C_dom"/>
</dbReference>
<keyword evidence="10" id="KW-1185">Reference proteome</keyword>
<evidence type="ECO:0000256" key="6">
    <source>
        <dbReference type="ARBA" id="ARBA00023242"/>
    </source>
</evidence>
<dbReference type="OrthoDB" id="27218at2759"/>
<dbReference type="InterPro" id="IPR040485">
    <property type="entry name" value="XPO1_repeat_3"/>
</dbReference>
<keyword evidence="4" id="KW-0509">mRNA transport</keyword>
<dbReference type="Pfam" id="PF18787">
    <property type="entry name" value="CRM1_repeat_3"/>
    <property type="match status" value="1"/>
</dbReference>
<dbReference type="PANTHER" id="PTHR11223">
    <property type="entry name" value="EXPORTIN 1/5"/>
    <property type="match status" value="1"/>
</dbReference>
<dbReference type="GO" id="GO:0000056">
    <property type="term" value="P:ribosomal small subunit export from nucleus"/>
    <property type="evidence" value="ECO:0007669"/>
    <property type="project" value="TreeGrafter"/>
</dbReference>
<dbReference type="GO" id="GO:0006611">
    <property type="term" value="P:protein export from nucleus"/>
    <property type="evidence" value="ECO:0007669"/>
    <property type="project" value="InterPro"/>
</dbReference>
<sequence length="988" mass="113040">MTLLAEQAAKLLDFGQKLDIQLLDSVVACMYAAEGEQQRIAQEVLTRLKEHPDSWTRVDTILEFSANQQTKYYALQILENVIKTRWKVLPRAQCEGIKKYIVGLIIKTSSDPQLLEKEKVYVGKLNMILVQILKYEWPKNWPTFISDIVGASKTNESLCQNNMIILKLLSEEVFDFSGGQMTQAKAKHLKDTMCSEFSQIFQLCQFVMDNSQNAPLVGATLETLLRFLNWIPLGYIFETKLITTLIYKFLNVPMFRNVTMKCLTEIAGVQASQIYDEQFLQLFTLTMNQLKQMLPVETNIREAYQRGTDDEQNFIQNLSLFLCTYLKEHAQLVEKKLDQHPNLMTALHYLILVSEVEEVEIFKICLEYWSALAAELYRESPFSTSSSPLILGSKPLQEMPARRQLYNPVLSKLCWAIGSISGAMHEDDEKRFLVTVIKDLLGLCEQKRGKDNKAIIASNIMYVVGQYPRFLRAHWRFLKTVVNKLFEFMHETHDGVQDMACDTFIKIAQKCRRHFVQVQVGEVMPFIEEILNGINTIICDLQPQQVHTFYEAVGLMISAQADQLAQEHLIERYMLLPNQVWDGIINQATQNVEVLKDPDAVKQLGNILKTNVRACKALGHPYVVQLGRIYLDMLNVYKVMSENISSAIATNGESVTKQPLIRSMRTVKKETLKLISGWVSRSSDPQMVAENFILPLLDAVLLDYQRNVPAAREPEVLSTMATIVNRLENHITQSIPQIFDAVFECTLAMINKDFEEYPEHRTNFFLLLQAVNSHCFQALLNIPPAQFKLVLDSIIWAFKHTMRNVADTGLDILYTLLQNIAQEEVAAQSFYQTYFTDILQHLFSVITDSSHTAGLTTQATILATMFIALESGKITAPLTPSLPASQNVVFIQEFLLNLLKTAFPHLNEPQIKIFIEGLFSFDQDFNAFKEHLRDFLVQIREFAGEDMSDLFLEEREMAIRQAQDEKRKLQMAVPGILGPHEIPEEMQD</sequence>
<evidence type="ECO:0000313" key="10">
    <source>
        <dbReference type="Proteomes" id="UP000245119"/>
    </source>
</evidence>
<dbReference type="EMBL" id="PZQS01000008">
    <property type="protein sequence ID" value="PVD26353.1"/>
    <property type="molecule type" value="Genomic_DNA"/>
</dbReference>
<protein>
    <recommendedName>
        <fullName evidence="7">Exportin-1</fullName>
    </recommendedName>
</protein>
<dbReference type="GO" id="GO:0031267">
    <property type="term" value="F:small GTPase binding"/>
    <property type="evidence" value="ECO:0007669"/>
    <property type="project" value="InterPro"/>
</dbReference>
<keyword evidence="3" id="KW-0813">Transport</keyword>
<keyword evidence="6" id="KW-0539">Nucleus</keyword>
<evidence type="ECO:0000313" key="9">
    <source>
        <dbReference type="EMBL" id="PVD26353.1"/>
    </source>
</evidence>
<dbReference type="GO" id="GO:0000055">
    <property type="term" value="P:ribosomal large subunit export from nucleus"/>
    <property type="evidence" value="ECO:0007669"/>
    <property type="project" value="TreeGrafter"/>
</dbReference>
<organism evidence="9 10">
    <name type="scientific">Pomacea canaliculata</name>
    <name type="common">Golden apple snail</name>
    <dbReference type="NCBI Taxonomy" id="400727"/>
    <lineage>
        <taxon>Eukaryota</taxon>
        <taxon>Metazoa</taxon>
        <taxon>Spiralia</taxon>
        <taxon>Lophotrochozoa</taxon>
        <taxon>Mollusca</taxon>
        <taxon>Gastropoda</taxon>
        <taxon>Caenogastropoda</taxon>
        <taxon>Architaenioglossa</taxon>
        <taxon>Ampullarioidea</taxon>
        <taxon>Ampullariidae</taxon>
        <taxon>Pomacea</taxon>
    </lineage>
</organism>
<accession>A0A2T7NYY9</accession>
<dbReference type="Pfam" id="PF03810">
    <property type="entry name" value="IBN_N"/>
    <property type="match status" value="1"/>
</dbReference>
<dbReference type="FunFam" id="1.25.10.10:FF:001255">
    <property type="entry name" value="Exportin 1"/>
    <property type="match status" value="2"/>
</dbReference>
<evidence type="ECO:0000256" key="4">
    <source>
        <dbReference type="ARBA" id="ARBA00022816"/>
    </source>
</evidence>
<feature type="domain" description="Importin N-terminal" evidence="8">
    <location>
        <begin position="41"/>
        <end position="107"/>
    </location>
</feature>
<evidence type="ECO:0000256" key="7">
    <source>
        <dbReference type="ARBA" id="ARBA00073514"/>
    </source>
</evidence>
<evidence type="ECO:0000256" key="1">
    <source>
        <dbReference type="ARBA" id="ARBA00004123"/>
    </source>
</evidence>
<dbReference type="Pfam" id="PF08767">
    <property type="entry name" value="CRM1_C"/>
    <property type="match status" value="1"/>
</dbReference>
<dbReference type="PANTHER" id="PTHR11223:SF2">
    <property type="entry name" value="EXPORTIN-1"/>
    <property type="match status" value="1"/>
</dbReference>
<dbReference type="GO" id="GO:0005049">
    <property type="term" value="F:nuclear export signal receptor activity"/>
    <property type="evidence" value="ECO:0007669"/>
    <property type="project" value="InterPro"/>
</dbReference>
<evidence type="ECO:0000256" key="3">
    <source>
        <dbReference type="ARBA" id="ARBA00022448"/>
    </source>
</evidence>
<dbReference type="InterPro" id="IPR041123">
    <property type="entry name" value="CRM1_repeat"/>
</dbReference>
<dbReference type="Proteomes" id="UP000245119">
    <property type="component" value="Linkage Group LG8"/>
</dbReference>